<dbReference type="PANTHER" id="PTHR11014">
    <property type="entry name" value="PEPTIDASE M20 FAMILY MEMBER"/>
    <property type="match status" value="1"/>
</dbReference>
<dbReference type="InterPro" id="IPR017439">
    <property type="entry name" value="Amidohydrolase"/>
</dbReference>
<feature type="domain" description="Peptidase M20 dimerisation" evidence="3">
    <location>
        <begin position="197"/>
        <end position="287"/>
    </location>
</feature>
<evidence type="ECO:0000256" key="1">
    <source>
        <dbReference type="ARBA" id="ARBA00022801"/>
    </source>
</evidence>
<gene>
    <name evidence="4" type="ORF">TALK_09940</name>
</gene>
<dbReference type="PANTHER" id="PTHR11014:SF63">
    <property type="entry name" value="METALLOPEPTIDASE, PUTATIVE (AFU_ORTHOLOGUE AFUA_6G09600)-RELATED"/>
    <property type="match status" value="1"/>
</dbReference>
<dbReference type="AlphaFoldDB" id="A0A1Y2LB71"/>
<dbReference type="RefSeq" id="WP_085618378.1">
    <property type="nucleotide sequence ID" value="NZ_JFKB01000006.1"/>
</dbReference>
<reference evidence="4 5" key="1">
    <citation type="submission" date="2014-03" db="EMBL/GenBank/DDBJ databases">
        <title>The draft genome sequence of Thalassospira alkalitolerans JCM 18968.</title>
        <authorList>
            <person name="Lai Q."/>
            <person name="Shao Z."/>
        </authorList>
    </citation>
    <scope>NUCLEOTIDE SEQUENCE [LARGE SCALE GENOMIC DNA]</scope>
    <source>
        <strain evidence="4 5">JCM 18968</strain>
    </source>
</reference>
<dbReference type="Gene3D" id="3.40.630.10">
    <property type="entry name" value="Zn peptidases"/>
    <property type="match status" value="1"/>
</dbReference>
<name>A0A1Y2LB71_9PROT</name>
<dbReference type="Proteomes" id="UP000193396">
    <property type="component" value="Unassembled WGS sequence"/>
</dbReference>
<dbReference type="Pfam" id="PF07687">
    <property type="entry name" value="M20_dimer"/>
    <property type="match status" value="1"/>
</dbReference>
<feature type="binding site" evidence="2">
    <location>
        <position position="371"/>
    </location>
    <ligand>
        <name>Mn(2+)</name>
        <dbReference type="ChEBI" id="CHEBI:29035"/>
        <label>2</label>
    </ligand>
</feature>
<feature type="binding site" evidence="2">
    <location>
        <position position="111"/>
    </location>
    <ligand>
        <name>Mn(2+)</name>
        <dbReference type="ChEBI" id="CHEBI:29035"/>
        <label>2</label>
    </ligand>
</feature>
<dbReference type="NCBIfam" id="TIGR01891">
    <property type="entry name" value="amidohydrolases"/>
    <property type="match status" value="1"/>
</dbReference>
<dbReference type="InterPro" id="IPR011650">
    <property type="entry name" value="Peptidase_M20_dimer"/>
</dbReference>
<dbReference type="CDD" id="cd03886">
    <property type="entry name" value="M20_Acy1"/>
    <property type="match status" value="1"/>
</dbReference>
<evidence type="ECO:0000313" key="5">
    <source>
        <dbReference type="Proteomes" id="UP000193396"/>
    </source>
</evidence>
<keyword evidence="2" id="KW-0479">Metal-binding</keyword>
<dbReference type="STRING" id="1293890.TALK_09940"/>
<feature type="binding site" evidence="2">
    <location>
        <position position="173"/>
    </location>
    <ligand>
        <name>Mn(2+)</name>
        <dbReference type="ChEBI" id="CHEBI:29035"/>
        <label>1</label>
    </ligand>
</feature>
<feature type="binding site" evidence="2">
    <location>
        <position position="113"/>
    </location>
    <ligand>
        <name>Mn(2+)</name>
        <dbReference type="ChEBI" id="CHEBI:29035"/>
        <label>2</label>
    </ligand>
</feature>
<dbReference type="GO" id="GO:0046872">
    <property type="term" value="F:metal ion binding"/>
    <property type="evidence" value="ECO:0007669"/>
    <property type="project" value="UniProtKB-KW"/>
</dbReference>
<keyword evidence="2" id="KW-0464">Manganese</keyword>
<dbReference type="GO" id="GO:0050118">
    <property type="term" value="F:N-acetyldiaminopimelate deacetylase activity"/>
    <property type="evidence" value="ECO:0007669"/>
    <property type="project" value="UniProtKB-ARBA"/>
</dbReference>
<accession>A0A1Y2LB71</accession>
<dbReference type="EMBL" id="JFKB01000006">
    <property type="protein sequence ID" value="OSQ47930.1"/>
    <property type="molecule type" value="Genomic_DNA"/>
</dbReference>
<evidence type="ECO:0000256" key="2">
    <source>
        <dbReference type="PIRSR" id="PIRSR005962-1"/>
    </source>
</evidence>
<sequence length="400" mass="42594">MPSRATSDIATKIDVIIDEITDKLIDIRRDLHRHPELGFEETRTSGKIQNHLDELGLSYRTGYGKTGVSTMINPDGAGRLIGVRGDIDALPITEESGLPFASETPGVMHACGHDAHTAIALGVATVLAKLGDGFTGRAMVIFQPAEEGLGGARSMISDGVFDENKPDVMLGYHNWPLIPGGSIGWHPEVSFASSDPFDVHIKGLSGHGAHPHLAIDPIVAAANFISQIQAIVSREVAPLSSAVVTIGKIEGGTARNQIPDRVTLQGAIRTHSEDIRTATKDAILRIAQGVGTATKTEINVEFLQGVGVVKSDPVILNEVVNLSRDLLGENKVICLPQGSMGSEDFAEFSSLIPSAHLRIGSKATDRNTMLHRSNFDLDETCIATAVRVIANAVVHLSKQV</sequence>
<comment type="caution">
    <text evidence="4">The sequence shown here is derived from an EMBL/GenBank/DDBJ whole genome shotgun (WGS) entry which is preliminary data.</text>
</comment>
<organism evidence="4 5">
    <name type="scientific">Thalassospira alkalitolerans</name>
    <dbReference type="NCBI Taxonomy" id="1293890"/>
    <lineage>
        <taxon>Bacteria</taxon>
        <taxon>Pseudomonadati</taxon>
        <taxon>Pseudomonadota</taxon>
        <taxon>Alphaproteobacteria</taxon>
        <taxon>Rhodospirillales</taxon>
        <taxon>Thalassospiraceae</taxon>
        <taxon>Thalassospira</taxon>
    </lineage>
</organism>
<feature type="binding site" evidence="2">
    <location>
        <position position="147"/>
    </location>
    <ligand>
        <name>Mn(2+)</name>
        <dbReference type="ChEBI" id="CHEBI:29035"/>
        <label>2</label>
    </ligand>
</feature>
<dbReference type="InterPro" id="IPR002933">
    <property type="entry name" value="Peptidase_M20"/>
</dbReference>
<evidence type="ECO:0000259" key="3">
    <source>
        <dbReference type="Pfam" id="PF07687"/>
    </source>
</evidence>
<dbReference type="OrthoDB" id="9777385at2"/>
<keyword evidence="5" id="KW-1185">Reference proteome</keyword>
<dbReference type="Pfam" id="PF01546">
    <property type="entry name" value="Peptidase_M20"/>
    <property type="match status" value="1"/>
</dbReference>
<protein>
    <submittedName>
        <fullName evidence="4">Amidohydrolase</fullName>
    </submittedName>
</protein>
<dbReference type="GO" id="GO:0019877">
    <property type="term" value="P:diaminopimelate biosynthetic process"/>
    <property type="evidence" value="ECO:0007669"/>
    <property type="project" value="UniProtKB-ARBA"/>
</dbReference>
<dbReference type="SUPFAM" id="SSF55031">
    <property type="entry name" value="Bacterial exopeptidase dimerisation domain"/>
    <property type="match status" value="1"/>
</dbReference>
<dbReference type="SUPFAM" id="SSF53187">
    <property type="entry name" value="Zn-dependent exopeptidases"/>
    <property type="match status" value="1"/>
</dbReference>
<proteinExistence type="predicted"/>
<dbReference type="FunFam" id="3.30.70.360:FF:000001">
    <property type="entry name" value="N-acetyldiaminopimelate deacetylase"/>
    <property type="match status" value="1"/>
</dbReference>
<comment type="cofactor">
    <cofactor evidence="2">
        <name>Mn(2+)</name>
        <dbReference type="ChEBI" id="CHEBI:29035"/>
    </cofactor>
    <text evidence="2">The Mn(2+) ion enhances activity.</text>
</comment>
<dbReference type="InterPro" id="IPR036264">
    <property type="entry name" value="Bact_exopeptidase_dim_dom"/>
</dbReference>
<dbReference type="PIRSF" id="PIRSF005962">
    <property type="entry name" value="Pept_M20D_amidohydro"/>
    <property type="match status" value="1"/>
</dbReference>
<dbReference type="Gene3D" id="3.30.70.360">
    <property type="match status" value="1"/>
</dbReference>
<keyword evidence="1 4" id="KW-0378">Hydrolase</keyword>
<evidence type="ECO:0000313" key="4">
    <source>
        <dbReference type="EMBL" id="OSQ47930.1"/>
    </source>
</evidence>